<evidence type="ECO:0000313" key="3">
    <source>
        <dbReference type="EMBL" id="SHM07415.1"/>
    </source>
</evidence>
<keyword evidence="1" id="KW-1133">Transmembrane helix</keyword>
<name>A0A1M7FU28_9BACT</name>
<protein>
    <recommendedName>
        <fullName evidence="2">DUF4350 domain-containing protein</fullName>
    </recommendedName>
</protein>
<dbReference type="Pfam" id="PF14258">
    <property type="entry name" value="DUF4350"/>
    <property type="match status" value="1"/>
</dbReference>
<evidence type="ECO:0000259" key="2">
    <source>
        <dbReference type="Pfam" id="PF14258"/>
    </source>
</evidence>
<accession>A0A1M7FU28</accession>
<dbReference type="AlphaFoldDB" id="A0A1M7FU28"/>
<gene>
    <name evidence="3" type="ORF">SAMN05444266_106272</name>
</gene>
<keyword evidence="1" id="KW-0472">Membrane</keyword>
<dbReference type="RefSeq" id="WP_073083370.1">
    <property type="nucleotide sequence ID" value="NZ_FRBL01000006.1"/>
</dbReference>
<keyword evidence="1" id="KW-0812">Transmembrane</keyword>
<dbReference type="InterPro" id="IPR025646">
    <property type="entry name" value="DUF4350"/>
</dbReference>
<sequence>MSKKIYYIAGVLVAILLVLLIASTMHTNRQEQQSTDMSKPTFSSKDTKAGGGYAAAKLLPSLFANKPLQIVTKPFSNTYKKESELHKSGNVYIIVANELFLTENDINNLLAYVNNGNELFIAVNKMDPALNLKLGLVTKLPEDGGVVKRGSQAYLDTLNNINVSYRYAGPMVERYFTKADTSITRVIGYSTHEHPNFVRIRYGQGRIFVLLNPYTFTNYFVLHNNNTEAFAIQMSYLDQVASNIYWDDFYNTQKSSRNDEFSEWQVLLRYPAIRWALWLTLALMLLYVLFESKRRQRVIPMKPVVANSSLEFVDAIGELYYQQQDHANIAHKMMLHVLEYIRNRYYINTNQLDASFAELLAHKSGAEPAQVARMVRLLHNVQTNGYVDSEFVRDLYRHIQLFYINTK</sequence>
<proteinExistence type="predicted"/>
<dbReference type="EMBL" id="FRBL01000006">
    <property type="protein sequence ID" value="SHM07415.1"/>
    <property type="molecule type" value="Genomic_DNA"/>
</dbReference>
<reference evidence="3 4" key="1">
    <citation type="submission" date="2016-11" db="EMBL/GenBank/DDBJ databases">
        <authorList>
            <person name="Jaros S."/>
            <person name="Januszkiewicz K."/>
            <person name="Wedrychowicz H."/>
        </authorList>
    </citation>
    <scope>NUCLEOTIDE SEQUENCE [LARGE SCALE GENOMIC DNA]</scope>
    <source>
        <strain evidence="3 4">DSM 27406</strain>
    </source>
</reference>
<feature type="transmembrane region" description="Helical" evidence="1">
    <location>
        <begin position="272"/>
        <end position="290"/>
    </location>
</feature>
<evidence type="ECO:0000256" key="1">
    <source>
        <dbReference type="SAM" id="Phobius"/>
    </source>
</evidence>
<dbReference type="STRING" id="1419482.SAMN05444266_106272"/>
<feature type="domain" description="DUF4350" evidence="2">
    <location>
        <begin position="47"/>
        <end position="232"/>
    </location>
</feature>
<organism evidence="3 4">
    <name type="scientific">Chitinophaga jiangningensis</name>
    <dbReference type="NCBI Taxonomy" id="1419482"/>
    <lineage>
        <taxon>Bacteria</taxon>
        <taxon>Pseudomonadati</taxon>
        <taxon>Bacteroidota</taxon>
        <taxon>Chitinophagia</taxon>
        <taxon>Chitinophagales</taxon>
        <taxon>Chitinophagaceae</taxon>
        <taxon>Chitinophaga</taxon>
    </lineage>
</organism>
<dbReference type="OrthoDB" id="1111222at2"/>
<evidence type="ECO:0000313" key="4">
    <source>
        <dbReference type="Proteomes" id="UP000184420"/>
    </source>
</evidence>
<keyword evidence="4" id="KW-1185">Reference proteome</keyword>
<dbReference type="Proteomes" id="UP000184420">
    <property type="component" value="Unassembled WGS sequence"/>
</dbReference>